<accession>A0ABX3HD16</accession>
<dbReference type="InterPro" id="IPR011856">
    <property type="entry name" value="tRNA_endonuc-like_dom_sf"/>
</dbReference>
<comment type="caution">
    <text evidence="2">The sequence shown here is derived from an EMBL/GenBank/DDBJ whole genome shotgun (WGS) entry which is preliminary data.</text>
</comment>
<dbReference type="InterPro" id="IPR011335">
    <property type="entry name" value="Restrct_endonuc-II-like"/>
</dbReference>
<dbReference type="RefSeq" id="WP_076111074.1">
    <property type="nucleotide sequence ID" value="NZ_MPTB01000016.1"/>
</dbReference>
<dbReference type="InterPro" id="IPR007560">
    <property type="entry name" value="Restrct_endonuc_IV_Mrr"/>
</dbReference>
<dbReference type="Pfam" id="PF04471">
    <property type="entry name" value="Mrr_cat"/>
    <property type="match status" value="1"/>
</dbReference>
<evidence type="ECO:0000259" key="1">
    <source>
        <dbReference type="Pfam" id="PF04471"/>
    </source>
</evidence>
<feature type="domain" description="Restriction endonuclease type IV Mrr" evidence="1">
    <location>
        <begin position="15"/>
        <end position="135"/>
    </location>
</feature>
<organism evidence="2 3">
    <name type="scientific">Paenibacillus borealis</name>
    <dbReference type="NCBI Taxonomy" id="160799"/>
    <lineage>
        <taxon>Bacteria</taxon>
        <taxon>Bacillati</taxon>
        <taxon>Bacillota</taxon>
        <taxon>Bacilli</taxon>
        <taxon>Bacillales</taxon>
        <taxon>Paenibacillaceae</taxon>
        <taxon>Paenibacillus</taxon>
    </lineage>
</organism>
<dbReference type="Gene3D" id="3.40.1350.10">
    <property type="match status" value="1"/>
</dbReference>
<dbReference type="Proteomes" id="UP000187412">
    <property type="component" value="Unassembled WGS sequence"/>
</dbReference>
<dbReference type="SUPFAM" id="SSF52980">
    <property type="entry name" value="Restriction endonuclease-like"/>
    <property type="match status" value="1"/>
</dbReference>
<sequence length="327" mass="37764">MYFSEDDINFSLLTSPNQFEELSYDLLSRQGFHTLKWRQGGADNGRDIEALYTTGNPLTGPITEKWFIECKYYTHGVPVNEISTKFDWASVECARHLVIITSSYLTTAARSWVELRMQHERFFFHLIEEKQLKKLILQFSDIVIKYFKSESEKLLIDTIRSWTYHNVLPNRRALSILINDLDYTKLTPYELSFLCITCAISTDGLDTTSLLEGLEERFDSIVSYLISQDNHETAIFTTLNVVQGSEVGFGSLTENEIYTNYLKAILTIDYDGKMIPANLLVIYNDLGEGVEVILFRGQENKTIIRHIKECSDEYALHTSSILIDRFY</sequence>
<gene>
    <name evidence="2" type="ORF">BSK56_13790</name>
</gene>
<keyword evidence="3" id="KW-1185">Reference proteome</keyword>
<name>A0ABX3HD16_PAEBO</name>
<reference evidence="2 3" key="1">
    <citation type="submission" date="2016-10" db="EMBL/GenBank/DDBJ databases">
        <title>Paenibacillus species isolates.</title>
        <authorList>
            <person name="Beno S.M."/>
        </authorList>
    </citation>
    <scope>NUCLEOTIDE SEQUENCE [LARGE SCALE GENOMIC DNA]</scope>
    <source>
        <strain evidence="2 3">FSL H7-0744</strain>
    </source>
</reference>
<proteinExistence type="predicted"/>
<dbReference type="EMBL" id="MPTB01000016">
    <property type="protein sequence ID" value="OMD47250.1"/>
    <property type="molecule type" value="Genomic_DNA"/>
</dbReference>
<evidence type="ECO:0000313" key="3">
    <source>
        <dbReference type="Proteomes" id="UP000187412"/>
    </source>
</evidence>
<evidence type="ECO:0000313" key="2">
    <source>
        <dbReference type="EMBL" id="OMD47250.1"/>
    </source>
</evidence>
<protein>
    <recommendedName>
        <fullName evidence="1">Restriction endonuclease type IV Mrr domain-containing protein</fullName>
    </recommendedName>
</protein>